<accession>A0A482N3K2</accession>
<dbReference type="EMBL" id="MK373788">
    <property type="protein sequence ID" value="QBQ80284.1"/>
    <property type="molecule type" value="Genomic_DNA"/>
</dbReference>
<dbReference type="Proteomes" id="UP000309350">
    <property type="component" value="Segment"/>
</dbReference>
<reference evidence="1 2" key="1">
    <citation type="submission" date="2019-01" db="EMBL/GenBank/DDBJ databases">
        <title>Still something new to discover - new insights into E. coli phage diversity and taxonomy.</title>
        <authorList>
            <person name="Korf I.H.E."/>
            <person name="Adriaennsens E."/>
            <person name="Dreiseikelmann B."/>
            <person name="Kropinski A."/>
            <person name="Nimtz M."/>
            <person name="Meier-Kolthoff J.P."/>
            <person name="Rohde M."/>
            <person name="van Raaij M."/>
            <person name="Wittmann J."/>
        </authorList>
    </citation>
    <scope>NUCLEOTIDE SEQUENCE [LARGE SCALE GENOMIC DNA]</scope>
</reference>
<keyword evidence="2" id="KW-1185">Reference proteome</keyword>
<organism evidence="1 2">
    <name type="scientific">Escherichia phage vB_EcoM_Schickermooser</name>
    <dbReference type="NCBI Taxonomy" id="2508195"/>
    <lineage>
        <taxon>Viruses</taxon>
        <taxon>Duplodnaviria</taxon>
        <taxon>Heunggongvirae</taxon>
        <taxon>Uroviricota</taxon>
        <taxon>Caudoviricetes</taxon>
        <taxon>Stephanstirmvirinae</taxon>
        <taxon>Phapecoctavirus</taxon>
        <taxon>Phapecoctavirus schickermooser</taxon>
        <taxon>Escherichia virus Schickermooser</taxon>
    </lineage>
</organism>
<sequence>MYTLKVIRKFPQEEEVRIYNTVPFVVNEEEFFYCLEDEVIIQYHWEGYDRQDGVVASVLAGDRVLFIHKTESAYLMNDKGQTVKVINRP</sequence>
<name>A0A482N3K2_9CAUD</name>
<gene>
    <name evidence="1" type="ORF">Schickermooser_00141</name>
</gene>
<protein>
    <submittedName>
        <fullName evidence="1">Uncharacterized protein</fullName>
    </submittedName>
</protein>
<proteinExistence type="predicted"/>
<evidence type="ECO:0000313" key="2">
    <source>
        <dbReference type="Proteomes" id="UP000309350"/>
    </source>
</evidence>
<evidence type="ECO:0000313" key="1">
    <source>
        <dbReference type="EMBL" id="QBQ80284.1"/>
    </source>
</evidence>